<reference evidence="1 2" key="1">
    <citation type="journal article" date="2018" name="Sci. Rep.">
        <title>Genomic signatures of local adaptation to the degree of environmental predictability in rotifers.</title>
        <authorList>
            <person name="Franch-Gras L."/>
            <person name="Hahn C."/>
            <person name="Garcia-Roger E.M."/>
            <person name="Carmona M.J."/>
            <person name="Serra M."/>
            <person name="Gomez A."/>
        </authorList>
    </citation>
    <scope>NUCLEOTIDE SEQUENCE [LARGE SCALE GENOMIC DNA]</scope>
    <source>
        <strain evidence="1">HYR1</strain>
    </source>
</reference>
<evidence type="ECO:0000313" key="2">
    <source>
        <dbReference type="Proteomes" id="UP000276133"/>
    </source>
</evidence>
<dbReference type="Proteomes" id="UP000276133">
    <property type="component" value="Unassembled WGS sequence"/>
</dbReference>
<proteinExistence type="predicted"/>
<name>A0A3M7T9X9_BRAPC</name>
<comment type="caution">
    <text evidence="1">The sequence shown here is derived from an EMBL/GenBank/DDBJ whole genome shotgun (WGS) entry which is preliminary data.</text>
</comment>
<protein>
    <submittedName>
        <fullName evidence="1">Uncharacterized protein</fullName>
    </submittedName>
</protein>
<accession>A0A3M7T9X9</accession>
<organism evidence="1 2">
    <name type="scientific">Brachionus plicatilis</name>
    <name type="common">Marine rotifer</name>
    <name type="synonym">Brachionus muelleri</name>
    <dbReference type="NCBI Taxonomy" id="10195"/>
    <lineage>
        <taxon>Eukaryota</taxon>
        <taxon>Metazoa</taxon>
        <taxon>Spiralia</taxon>
        <taxon>Gnathifera</taxon>
        <taxon>Rotifera</taxon>
        <taxon>Eurotatoria</taxon>
        <taxon>Monogononta</taxon>
        <taxon>Pseudotrocha</taxon>
        <taxon>Ploima</taxon>
        <taxon>Brachionidae</taxon>
        <taxon>Brachionus</taxon>
    </lineage>
</organism>
<evidence type="ECO:0000313" key="1">
    <source>
        <dbReference type="EMBL" id="RNA44914.1"/>
    </source>
</evidence>
<gene>
    <name evidence="1" type="ORF">BpHYR1_008650</name>
</gene>
<dbReference type="AlphaFoldDB" id="A0A3M7T9X9"/>
<keyword evidence="2" id="KW-1185">Reference proteome</keyword>
<sequence>MSHLIFISYNRIDYFFGSSGKCEQLFTKKCDHDLFDIRGVSGLIGLNSSKFIDKKSFKII</sequence>
<dbReference type="EMBL" id="REGN01000044">
    <property type="protein sequence ID" value="RNA44914.1"/>
    <property type="molecule type" value="Genomic_DNA"/>
</dbReference>